<evidence type="ECO:0000256" key="6">
    <source>
        <dbReference type="PROSITE-ProRule" id="PRU00108"/>
    </source>
</evidence>
<evidence type="ECO:0000256" key="4">
    <source>
        <dbReference type="ARBA" id="ARBA00023155"/>
    </source>
</evidence>
<dbReference type="PANTHER" id="PTHR45874">
    <property type="entry name" value="HOMEOBOX PROTEIN ABDOMINAL-B"/>
    <property type="match status" value="1"/>
</dbReference>
<keyword evidence="5 6" id="KW-0539">Nucleus</keyword>
<comment type="similarity">
    <text evidence="2">Belongs to the Abd-B homeobox family.</text>
</comment>
<feature type="region of interest" description="Disordered" evidence="8">
    <location>
        <begin position="287"/>
        <end position="324"/>
    </location>
</feature>
<dbReference type="RefSeq" id="XP_022245287.1">
    <property type="nucleotide sequence ID" value="XM_022389579.1"/>
</dbReference>
<keyword evidence="4 6" id="KW-0371">Homeobox</keyword>
<feature type="region of interest" description="Disordered" evidence="8">
    <location>
        <begin position="1"/>
        <end position="30"/>
    </location>
</feature>
<dbReference type="InterPro" id="IPR001356">
    <property type="entry name" value="HD"/>
</dbReference>
<dbReference type="SMART" id="SM00389">
    <property type="entry name" value="HOX"/>
    <property type="match status" value="1"/>
</dbReference>
<dbReference type="CDD" id="cd00086">
    <property type="entry name" value="homeodomain"/>
    <property type="match status" value="1"/>
</dbReference>
<sequence>MMNGALYEDSTSSRPTLDPVPPSQPIQPAPLHIPAKRVASGLPVSYSHHEHNVENTAAVIRHGHGGQPWTYTAENHTAFDPHPQYNQTFCNVREAGMAPTYYYNEHAVRAVGTPDRKPSLKFWSNTYELASPGPSSVAPADSCQTFAPQTWCNYSPYPTRVPSHMEPHAPQHMPYLASEDRSRVPMDFSYPDSYGFRSFGGAEAHGPTHYIPAGTVPFTGESLISNHLDCTGAVTVRKKRKPYSKFQTLELEKEFLFNSYVSKQKRWELARNLNLTERQVKIWFQNRRMKSKKSSQRNGDNQNNQNSTNTTVNANTYTNPNSAK</sequence>
<keyword evidence="3 6" id="KW-0238">DNA-binding</keyword>
<dbReference type="SUPFAM" id="SSF46689">
    <property type="entry name" value="Homeodomain-like"/>
    <property type="match status" value="1"/>
</dbReference>
<accession>A0ABM1SNT2</accession>
<evidence type="ECO:0000256" key="1">
    <source>
        <dbReference type="ARBA" id="ARBA00004123"/>
    </source>
</evidence>
<evidence type="ECO:0000313" key="10">
    <source>
        <dbReference type="Proteomes" id="UP000694941"/>
    </source>
</evidence>
<reference evidence="11 12" key="1">
    <citation type="submission" date="2025-05" db="UniProtKB">
        <authorList>
            <consortium name="RefSeq"/>
        </authorList>
    </citation>
    <scope>IDENTIFICATION</scope>
    <source>
        <tissue evidence="11 12">Muscle</tissue>
    </source>
</reference>
<evidence type="ECO:0000256" key="2">
    <source>
        <dbReference type="ARBA" id="ARBA00006317"/>
    </source>
</evidence>
<evidence type="ECO:0000313" key="12">
    <source>
        <dbReference type="RefSeq" id="XP_022245288.1"/>
    </source>
</evidence>
<dbReference type="PANTHER" id="PTHR45874:SF4">
    <property type="entry name" value="HOMEOBOX PROTEIN ABDOMINAL-B"/>
    <property type="match status" value="1"/>
</dbReference>
<gene>
    <name evidence="11 12" type="primary">LOC106462340</name>
</gene>
<dbReference type="PRINTS" id="PR00024">
    <property type="entry name" value="HOMEOBOX"/>
</dbReference>
<dbReference type="InterPro" id="IPR046333">
    <property type="entry name" value="HXA10/ABDB-like"/>
</dbReference>
<dbReference type="GeneID" id="106462340"/>
<evidence type="ECO:0000256" key="7">
    <source>
        <dbReference type="RuleBase" id="RU000682"/>
    </source>
</evidence>
<protein>
    <submittedName>
        <fullName evidence="11 12">Homeobox protein abdominal-B-like</fullName>
    </submittedName>
</protein>
<dbReference type="InterPro" id="IPR020479">
    <property type="entry name" value="HD_metazoa"/>
</dbReference>
<dbReference type="Pfam" id="PF00046">
    <property type="entry name" value="Homeodomain"/>
    <property type="match status" value="1"/>
</dbReference>
<organism evidence="10 12">
    <name type="scientific">Limulus polyphemus</name>
    <name type="common">Atlantic horseshoe crab</name>
    <dbReference type="NCBI Taxonomy" id="6850"/>
    <lineage>
        <taxon>Eukaryota</taxon>
        <taxon>Metazoa</taxon>
        <taxon>Ecdysozoa</taxon>
        <taxon>Arthropoda</taxon>
        <taxon>Chelicerata</taxon>
        <taxon>Merostomata</taxon>
        <taxon>Xiphosura</taxon>
        <taxon>Limulidae</taxon>
        <taxon>Limulus</taxon>
    </lineage>
</organism>
<dbReference type="PROSITE" id="PS50071">
    <property type="entry name" value="HOMEOBOX_2"/>
    <property type="match status" value="1"/>
</dbReference>
<feature type="compositionally biased region" description="Low complexity" evidence="8">
    <location>
        <begin position="296"/>
        <end position="324"/>
    </location>
</feature>
<feature type="DNA-binding region" description="Homeobox" evidence="6">
    <location>
        <begin position="236"/>
        <end position="295"/>
    </location>
</feature>
<dbReference type="InterPro" id="IPR009057">
    <property type="entry name" value="Homeodomain-like_sf"/>
</dbReference>
<keyword evidence="10" id="KW-1185">Reference proteome</keyword>
<evidence type="ECO:0000256" key="3">
    <source>
        <dbReference type="ARBA" id="ARBA00023125"/>
    </source>
</evidence>
<dbReference type="RefSeq" id="XP_022245288.1">
    <property type="nucleotide sequence ID" value="XM_022389580.1"/>
</dbReference>
<feature type="domain" description="Homeobox" evidence="9">
    <location>
        <begin position="234"/>
        <end position="294"/>
    </location>
</feature>
<feature type="compositionally biased region" description="Pro residues" evidence="8">
    <location>
        <begin position="18"/>
        <end position="28"/>
    </location>
</feature>
<dbReference type="Proteomes" id="UP000694941">
    <property type="component" value="Unplaced"/>
</dbReference>
<evidence type="ECO:0000313" key="11">
    <source>
        <dbReference type="RefSeq" id="XP_022245287.1"/>
    </source>
</evidence>
<dbReference type="PROSITE" id="PS00027">
    <property type="entry name" value="HOMEOBOX_1"/>
    <property type="match status" value="1"/>
</dbReference>
<comment type="subcellular location">
    <subcellularLocation>
        <location evidence="1 6 7">Nucleus</location>
    </subcellularLocation>
</comment>
<dbReference type="InterPro" id="IPR017970">
    <property type="entry name" value="Homeobox_CS"/>
</dbReference>
<evidence type="ECO:0000259" key="9">
    <source>
        <dbReference type="PROSITE" id="PS50071"/>
    </source>
</evidence>
<dbReference type="Gene3D" id="1.10.10.60">
    <property type="entry name" value="Homeodomain-like"/>
    <property type="match status" value="1"/>
</dbReference>
<evidence type="ECO:0000256" key="5">
    <source>
        <dbReference type="ARBA" id="ARBA00023242"/>
    </source>
</evidence>
<proteinExistence type="inferred from homology"/>
<evidence type="ECO:0000256" key="8">
    <source>
        <dbReference type="SAM" id="MobiDB-lite"/>
    </source>
</evidence>
<name>A0ABM1SNT2_LIMPO</name>